<dbReference type="AlphaFoldDB" id="A0A2I0JPL2"/>
<dbReference type="Proteomes" id="UP000233551">
    <property type="component" value="Unassembled WGS sequence"/>
</dbReference>
<evidence type="ECO:0000256" key="1">
    <source>
        <dbReference type="SAM" id="MobiDB-lite"/>
    </source>
</evidence>
<feature type="compositionally biased region" description="Basic and acidic residues" evidence="1">
    <location>
        <begin position="51"/>
        <end position="60"/>
    </location>
</feature>
<name>A0A2I0JPL2_PUNGR</name>
<sequence length="72" mass="7766">MVKQIKGGGRWEGVLPVEAPPSATFPLMRSLELLSTSPEGRRPAGALTIKNRIERGEENPVVRAPKPIPPSP</sequence>
<gene>
    <name evidence="2" type="ORF">CRG98_021321</name>
</gene>
<accession>A0A2I0JPL2</accession>
<dbReference type="EMBL" id="PGOL01001411">
    <property type="protein sequence ID" value="PKI58239.1"/>
    <property type="molecule type" value="Genomic_DNA"/>
</dbReference>
<evidence type="ECO:0000313" key="2">
    <source>
        <dbReference type="EMBL" id="PKI58239.1"/>
    </source>
</evidence>
<evidence type="ECO:0000313" key="3">
    <source>
        <dbReference type="Proteomes" id="UP000233551"/>
    </source>
</evidence>
<organism evidence="2 3">
    <name type="scientific">Punica granatum</name>
    <name type="common">Pomegranate</name>
    <dbReference type="NCBI Taxonomy" id="22663"/>
    <lineage>
        <taxon>Eukaryota</taxon>
        <taxon>Viridiplantae</taxon>
        <taxon>Streptophyta</taxon>
        <taxon>Embryophyta</taxon>
        <taxon>Tracheophyta</taxon>
        <taxon>Spermatophyta</taxon>
        <taxon>Magnoliopsida</taxon>
        <taxon>eudicotyledons</taxon>
        <taxon>Gunneridae</taxon>
        <taxon>Pentapetalae</taxon>
        <taxon>rosids</taxon>
        <taxon>malvids</taxon>
        <taxon>Myrtales</taxon>
        <taxon>Lythraceae</taxon>
        <taxon>Punica</taxon>
    </lineage>
</organism>
<feature type="region of interest" description="Disordered" evidence="1">
    <location>
        <begin position="36"/>
        <end position="72"/>
    </location>
</feature>
<reference evidence="2 3" key="1">
    <citation type="submission" date="2017-11" db="EMBL/GenBank/DDBJ databases">
        <title>De-novo sequencing of pomegranate (Punica granatum L.) genome.</title>
        <authorList>
            <person name="Akparov Z."/>
            <person name="Amiraslanov A."/>
            <person name="Hajiyeva S."/>
            <person name="Abbasov M."/>
            <person name="Kaur K."/>
            <person name="Hamwieh A."/>
            <person name="Solovyev V."/>
            <person name="Salamov A."/>
            <person name="Braich B."/>
            <person name="Kosarev P."/>
            <person name="Mahmoud A."/>
            <person name="Hajiyev E."/>
            <person name="Babayeva S."/>
            <person name="Izzatullayeva V."/>
            <person name="Mammadov A."/>
            <person name="Mammadov A."/>
            <person name="Sharifova S."/>
            <person name="Ojaghi J."/>
            <person name="Eynullazada K."/>
            <person name="Bayramov B."/>
            <person name="Abdulazimova A."/>
            <person name="Shahmuradov I."/>
        </authorList>
    </citation>
    <scope>NUCLEOTIDE SEQUENCE [LARGE SCALE GENOMIC DNA]</scope>
    <source>
        <strain evidence="3">cv. AG2017</strain>
        <tissue evidence="2">Leaf</tissue>
    </source>
</reference>
<comment type="caution">
    <text evidence="2">The sequence shown here is derived from an EMBL/GenBank/DDBJ whole genome shotgun (WGS) entry which is preliminary data.</text>
</comment>
<keyword evidence="3" id="KW-1185">Reference proteome</keyword>
<proteinExistence type="predicted"/>
<protein>
    <submittedName>
        <fullName evidence="2">Uncharacterized protein</fullName>
    </submittedName>
</protein>